<dbReference type="EMBL" id="CP043424">
    <property type="protein sequence ID" value="QIW12568.1"/>
    <property type="molecule type" value="Genomic_DNA"/>
</dbReference>
<reference evidence="3 5" key="1">
    <citation type="submission" date="2017-06" db="EMBL/GenBank/DDBJ databases">
        <title>Complete genome of Francisella adeliensis.</title>
        <authorList>
            <person name="Vallesi A."/>
            <person name="Sjodin A."/>
        </authorList>
    </citation>
    <scope>NUCLEOTIDE SEQUENCE [LARGE SCALE GENOMIC DNA]</scope>
    <source>
        <strain evidence="3 5">FDC440</strain>
    </source>
</reference>
<evidence type="ECO:0000313" key="6">
    <source>
        <dbReference type="Proteomes" id="UP000681131"/>
    </source>
</evidence>
<evidence type="ECO:0000256" key="2">
    <source>
        <dbReference type="SAM" id="Phobius"/>
    </source>
</evidence>
<dbReference type="EMBL" id="CP021781">
    <property type="protein sequence ID" value="AXA34321.1"/>
    <property type="molecule type" value="Genomic_DNA"/>
</dbReference>
<keyword evidence="1" id="KW-0175">Coiled coil</keyword>
<keyword evidence="2" id="KW-0812">Transmembrane</keyword>
<keyword evidence="2" id="KW-0472">Membrane</keyword>
<dbReference type="RefSeq" id="WP_112870500.1">
    <property type="nucleotide sequence ID" value="NZ_CP021781.1"/>
</dbReference>
<feature type="transmembrane region" description="Helical" evidence="2">
    <location>
        <begin position="26"/>
        <end position="46"/>
    </location>
</feature>
<dbReference type="KEGG" id="fad:CDH04_07865"/>
<dbReference type="OrthoDB" id="5603741at2"/>
<sequence>MSQQKDLDKKEVKKTPNDKKSLSTKLIPLSLVISIVAIVTSGYLALQINDDAKKLSDANQTYNTLESNITSLKDKLREQQSLVSDIAKQNDAQNAGIKTVETRVDMLGAQRATPTKELYLQISIANIQAAIDYFILAKDVALFSGDTTKADELVDIAFDKVEASRTANIGASNRSEIKKAIDNLVSQSDIVKNFSSIVEKIGHLKYTTPENFDRSKEPQKNKYMKYLSSIVEIQDISKDQQLVATKLSQQLISDNLYKSLMDLQTAMYTNNDAAVTTSKTNLQKILKQYFIQNKNAKDLEAQIDKIQPLNTKVLESNLDKVIKSLTEQQDRLMVSSVNQFKDVAKKGSEDGKNS</sequence>
<keyword evidence="2" id="KW-1133">Transmembrane helix</keyword>
<proteinExistence type="predicted"/>
<dbReference type="Proteomes" id="UP000251120">
    <property type="component" value="Chromosome"/>
</dbReference>
<gene>
    <name evidence="3" type="ORF">CDH04_07865</name>
    <name evidence="4" type="ORF">FZC43_07870</name>
</gene>
<protein>
    <submittedName>
        <fullName evidence="3">Uncharacterized protein</fullName>
    </submittedName>
</protein>
<reference evidence="4 6" key="2">
    <citation type="submission" date="2019-08" db="EMBL/GenBank/DDBJ databases">
        <title>Complete genome sequences of Francisella adeliensis (FSC1325 and FSC1326).</title>
        <authorList>
            <person name="Ohrman C."/>
            <person name="Uneklint I."/>
            <person name="Vallesi A."/>
            <person name="Karlsson L."/>
            <person name="Sjodin A."/>
        </authorList>
    </citation>
    <scope>NUCLEOTIDE SEQUENCE [LARGE SCALE GENOMIC DNA]</scope>
    <source>
        <strain evidence="4 6">FSC1325</strain>
    </source>
</reference>
<evidence type="ECO:0000256" key="1">
    <source>
        <dbReference type="SAM" id="Coils"/>
    </source>
</evidence>
<dbReference type="Proteomes" id="UP000681131">
    <property type="component" value="Chromosome"/>
</dbReference>
<dbReference type="AlphaFoldDB" id="A0A2Z4XZM4"/>
<evidence type="ECO:0000313" key="4">
    <source>
        <dbReference type="EMBL" id="QIW12568.1"/>
    </source>
</evidence>
<keyword evidence="6" id="KW-1185">Reference proteome</keyword>
<feature type="coiled-coil region" evidence="1">
    <location>
        <begin position="55"/>
        <end position="82"/>
    </location>
</feature>
<organism evidence="3 5">
    <name type="scientific">Francisella adeliensis</name>
    <dbReference type="NCBI Taxonomy" id="2007306"/>
    <lineage>
        <taxon>Bacteria</taxon>
        <taxon>Pseudomonadati</taxon>
        <taxon>Pseudomonadota</taxon>
        <taxon>Gammaproteobacteria</taxon>
        <taxon>Thiotrichales</taxon>
        <taxon>Francisellaceae</taxon>
        <taxon>Francisella</taxon>
    </lineage>
</organism>
<evidence type="ECO:0000313" key="5">
    <source>
        <dbReference type="Proteomes" id="UP000251120"/>
    </source>
</evidence>
<accession>A0A2Z4XZM4</accession>
<name>A0A2Z4XZM4_9GAMM</name>
<evidence type="ECO:0000313" key="3">
    <source>
        <dbReference type="EMBL" id="AXA34321.1"/>
    </source>
</evidence>